<dbReference type="Pfam" id="PF01261">
    <property type="entry name" value="AP_endonuc_2"/>
    <property type="match status" value="1"/>
</dbReference>
<evidence type="ECO:0000313" key="2">
    <source>
        <dbReference type="EMBL" id="GAH61236.1"/>
    </source>
</evidence>
<feature type="domain" description="Xylose isomerase-like TIM barrel" evidence="1">
    <location>
        <begin position="16"/>
        <end position="169"/>
    </location>
</feature>
<organism evidence="2">
    <name type="scientific">marine sediment metagenome</name>
    <dbReference type="NCBI Taxonomy" id="412755"/>
    <lineage>
        <taxon>unclassified sequences</taxon>
        <taxon>metagenomes</taxon>
        <taxon>ecological metagenomes</taxon>
    </lineage>
</organism>
<gene>
    <name evidence="2" type="ORF">S03H2_27417</name>
</gene>
<dbReference type="PANTHER" id="PTHR12110">
    <property type="entry name" value="HYDROXYPYRUVATE ISOMERASE"/>
    <property type="match status" value="1"/>
</dbReference>
<feature type="non-terminal residue" evidence="2">
    <location>
        <position position="1"/>
    </location>
</feature>
<comment type="caution">
    <text evidence="2">The sequence shown here is derived from an EMBL/GenBank/DDBJ whole genome shotgun (WGS) entry which is preliminary data.</text>
</comment>
<evidence type="ECO:0000259" key="1">
    <source>
        <dbReference type="Pfam" id="PF01261"/>
    </source>
</evidence>
<proteinExistence type="predicted"/>
<dbReference type="AlphaFoldDB" id="X1GTK1"/>
<name>X1GTK1_9ZZZZ</name>
<sequence>IDLWFGQDGYDYLFQADYIEAWDQLLEATRECADYRPEVKVCIEYKIKEPRRHIFIGTIGKTLLLIKEIDRKNVGALVDIGHALAAGENPAESIALLSREKEKLFYLHFNDNYGTWDDDMMVGSVHIMHYLELFYWLKRIGYDGWHTLDIFPYREDGIRAVEESIKWIEGIYELLDQIDNEEIRKTIREGDPTQTSALLRRALMNMH</sequence>
<dbReference type="InterPro" id="IPR050312">
    <property type="entry name" value="IolE/XylAMocC-like"/>
</dbReference>
<dbReference type="Gene3D" id="3.20.20.150">
    <property type="entry name" value="Divalent-metal-dependent TIM barrel enzymes"/>
    <property type="match status" value="1"/>
</dbReference>
<dbReference type="InterPro" id="IPR036237">
    <property type="entry name" value="Xyl_isomerase-like_sf"/>
</dbReference>
<dbReference type="EMBL" id="BARU01016501">
    <property type="protein sequence ID" value="GAH61236.1"/>
    <property type="molecule type" value="Genomic_DNA"/>
</dbReference>
<dbReference type="SUPFAM" id="SSF51658">
    <property type="entry name" value="Xylose isomerase-like"/>
    <property type="match status" value="1"/>
</dbReference>
<protein>
    <recommendedName>
        <fullName evidence="1">Xylose isomerase-like TIM barrel domain-containing protein</fullName>
    </recommendedName>
</protein>
<accession>X1GTK1</accession>
<dbReference type="InterPro" id="IPR013022">
    <property type="entry name" value="Xyl_isomerase-like_TIM-brl"/>
</dbReference>
<reference evidence="2" key="1">
    <citation type="journal article" date="2014" name="Front. Microbiol.">
        <title>High frequency of phylogenetically diverse reductive dehalogenase-homologous genes in deep subseafloor sedimentary metagenomes.</title>
        <authorList>
            <person name="Kawai M."/>
            <person name="Futagami T."/>
            <person name="Toyoda A."/>
            <person name="Takaki Y."/>
            <person name="Nishi S."/>
            <person name="Hori S."/>
            <person name="Arai W."/>
            <person name="Tsubouchi T."/>
            <person name="Morono Y."/>
            <person name="Uchiyama I."/>
            <person name="Ito T."/>
            <person name="Fujiyama A."/>
            <person name="Inagaki F."/>
            <person name="Takami H."/>
        </authorList>
    </citation>
    <scope>NUCLEOTIDE SEQUENCE</scope>
    <source>
        <strain evidence="2">Expedition CK06-06</strain>
    </source>
</reference>